<comment type="caution">
    <text evidence="1">The sequence shown here is derived from an EMBL/GenBank/DDBJ whole genome shotgun (WGS) entry which is preliminary data.</text>
</comment>
<protein>
    <submittedName>
        <fullName evidence="1">Uncharacterized protein</fullName>
    </submittedName>
</protein>
<reference evidence="1 2" key="1">
    <citation type="submission" date="2022-09" db="EMBL/GenBank/DDBJ databases">
        <authorList>
            <person name="Palmer J.M."/>
        </authorList>
    </citation>
    <scope>NUCLEOTIDE SEQUENCE [LARGE SCALE GENOMIC DNA]</scope>
    <source>
        <strain evidence="1 2">DSM 7382</strain>
    </source>
</reference>
<keyword evidence="2" id="KW-1185">Reference proteome</keyword>
<evidence type="ECO:0000313" key="2">
    <source>
        <dbReference type="Proteomes" id="UP001385951"/>
    </source>
</evidence>
<dbReference type="EMBL" id="JASBNA010000025">
    <property type="protein sequence ID" value="KAK7684567.1"/>
    <property type="molecule type" value="Genomic_DNA"/>
</dbReference>
<gene>
    <name evidence="1" type="ORF">QCA50_012514</name>
</gene>
<organism evidence="1 2">
    <name type="scientific">Cerrena zonata</name>
    <dbReference type="NCBI Taxonomy" id="2478898"/>
    <lineage>
        <taxon>Eukaryota</taxon>
        <taxon>Fungi</taxon>
        <taxon>Dikarya</taxon>
        <taxon>Basidiomycota</taxon>
        <taxon>Agaricomycotina</taxon>
        <taxon>Agaricomycetes</taxon>
        <taxon>Polyporales</taxon>
        <taxon>Cerrenaceae</taxon>
        <taxon>Cerrena</taxon>
    </lineage>
</organism>
<name>A0AAW0G4S4_9APHY</name>
<proteinExistence type="predicted"/>
<dbReference type="AlphaFoldDB" id="A0AAW0G4S4"/>
<evidence type="ECO:0000313" key="1">
    <source>
        <dbReference type="EMBL" id="KAK7684567.1"/>
    </source>
</evidence>
<accession>A0AAW0G4S4</accession>
<sequence length="108" mass="12081">MGTGGYLVCRYKGCYFADNAYPEEPGAYVTEGASTFRKLIKFTKNDLQALQIHLRSLGLLLEASNFLMDTVVAYPPIDFGTHLDIVRHNGISRTFTHMFSYPTLTHGS</sequence>
<dbReference type="Proteomes" id="UP001385951">
    <property type="component" value="Unassembled WGS sequence"/>
</dbReference>